<evidence type="ECO:0008006" key="4">
    <source>
        <dbReference type="Google" id="ProtNLM"/>
    </source>
</evidence>
<keyword evidence="1" id="KW-0812">Transmembrane</keyword>
<name>A0A7Y2E6N9_UNCEI</name>
<comment type="caution">
    <text evidence="2">The sequence shown here is derived from an EMBL/GenBank/DDBJ whole genome shotgun (WGS) entry which is preliminary data.</text>
</comment>
<accession>A0A7Y2E6N9</accession>
<keyword evidence="1" id="KW-0472">Membrane</keyword>
<gene>
    <name evidence="2" type="ORF">HKN21_02855</name>
</gene>
<dbReference type="Proteomes" id="UP000547674">
    <property type="component" value="Unassembled WGS sequence"/>
</dbReference>
<evidence type="ECO:0000313" key="2">
    <source>
        <dbReference type="EMBL" id="NNF05680.1"/>
    </source>
</evidence>
<organism evidence="2 3">
    <name type="scientific">Eiseniibacteriota bacterium</name>
    <dbReference type="NCBI Taxonomy" id="2212470"/>
    <lineage>
        <taxon>Bacteria</taxon>
        <taxon>Candidatus Eiseniibacteriota</taxon>
    </lineage>
</organism>
<keyword evidence="1" id="KW-1133">Transmembrane helix</keyword>
<evidence type="ECO:0000256" key="1">
    <source>
        <dbReference type="SAM" id="Phobius"/>
    </source>
</evidence>
<proteinExistence type="predicted"/>
<dbReference type="AlphaFoldDB" id="A0A7Y2E6N9"/>
<protein>
    <recommendedName>
        <fullName evidence="4">DUF423 domain-containing protein</fullName>
    </recommendedName>
</protein>
<reference evidence="2 3" key="1">
    <citation type="submission" date="2020-03" db="EMBL/GenBank/DDBJ databases">
        <title>Metabolic flexibility allows generalist bacteria to become dominant in a frequently disturbed ecosystem.</title>
        <authorList>
            <person name="Chen Y.-J."/>
            <person name="Leung P.M."/>
            <person name="Bay S.K."/>
            <person name="Hugenholtz P."/>
            <person name="Kessler A.J."/>
            <person name="Shelley G."/>
            <person name="Waite D.W."/>
            <person name="Cook P.L."/>
            <person name="Greening C."/>
        </authorList>
    </citation>
    <scope>NUCLEOTIDE SEQUENCE [LARGE SCALE GENOMIC DNA]</scope>
    <source>
        <strain evidence="2">SS_bin_28</strain>
    </source>
</reference>
<feature type="transmembrane region" description="Helical" evidence="1">
    <location>
        <begin position="77"/>
        <end position="100"/>
    </location>
</feature>
<dbReference type="EMBL" id="JABDJR010000106">
    <property type="protein sequence ID" value="NNF05680.1"/>
    <property type="molecule type" value="Genomic_DNA"/>
</dbReference>
<sequence length="131" mass="13966">MNELTHINLIAAWAGLLLGALSGLGLGMGFHRADFMGGYGSHKRRLYRLGHISFFGLGAINGFFWLTVSIAKVQAPLIQSASIALLVGAVAMPLCCLLMAHQPKARLVFSIPVVAIVYGTAATLQTLWVTT</sequence>
<feature type="transmembrane region" description="Helical" evidence="1">
    <location>
        <begin position="107"/>
        <end position="128"/>
    </location>
</feature>
<feature type="transmembrane region" description="Helical" evidence="1">
    <location>
        <begin position="49"/>
        <end position="71"/>
    </location>
</feature>
<evidence type="ECO:0000313" key="3">
    <source>
        <dbReference type="Proteomes" id="UP000547674"/>
    </source>
</evidence>
<feature type="transmembrane region" description="Helical" evidence="1">
    <location>
        <begin position="6"/>
        <end position="28"/>
    </location>
</feature>